<dbReference type="GO" id="GO:0005886">
    <property type="term" value="C:plasma membrane"/>
    <property type="evidence" value="ECO:0007669"/>
    <property type="project" value="UniProtKB-SubCell"/>
</dbReference>
<evidence type="ECO:0000313" key="15">
    <source>
        <dbReference type="Proteomes" id="UP000031036"/>
    </source>
</evidence>
<name>A0A0B2VYK3_TOXCA</name>
<evidence type="ECO:0000256" key="12">
    <source>
        <dbReference type="RuleBase" id="RU010713"/>
    </source>
</evidence>
<dbReference type="GO" id="GO:0034220">
    <property type="term" value="P:monoatomic ion transmembrane transport"/>
    <property type="evidence" value="ECO:0007669"/>
    <property type="project" value="UniProtKB-KW"/>
</dbReference>
<dbReference type="PROSITE" id="PS51013">
    <property type="entry name" value="PANNEXIN"/>
    <property type="match status" value="1"/>
</dbReference>
<dbReference type="AlphaFoldDB" id="A0A0B2VYK3"/>
<dbReference type="InterPro" id="IPR000990">
    <property type="entry name" value="Innexin"/>
</dbReference>
<feature type="region of interest" description="Disordered" evidence="13">
    <location>
        <begin position="386"/>
        <end position="406"/>
    </location>
</feature>
<evidence type="ECO:0000256" key="11">
    <source>
        <dbReference type="ARBA" id="ARBA00023303"/>
    </source>
</evidence>
<comment type="subcellular location">
    <subcellularLocation>
        <location evidence="1">Cell junction</location>
        <location evidence="1">Gap junction</location>
    </subcellularLocation>
    <subcellularLocation>
        <location evidence="2 12">Cell membrane</location>
        <topology evidence="2 12">Multi-pass membrane protein</topology>
    </subcellularLocation>
</comment>
<feature type="transmembrane region" description="Helical" evidence="12">
    <location>
        <begin position="146"/>
        <end position="167"/>
    </location>
</feature>
<evidence type="ECO:0000256" key="13">
    <source>
        <dbReference type="SAM" id="MobiDB-lite"/>
    </source>
</evidence>
<comment type="caution">
    <text evidence="12">Lacks conserved residue(s) required for the propagation of feature annotation.</text>
</comment>
<feature type="transmembrane region" description="Helical" evidence="12">
    <location>
        <begin position="235"/>
        <end position="257"/>
    </location>
</feature>
<proteinExistence type="inferred from homology"/>
<accession>A0A0B2VYK3</accession>
<reference evidence="14 15" key="1">
    <citation type="submission" date="2014-11" db="EMBL/GenBank/DDBJ databases">
        <title>Genetic blueprint of the zoonotic pathogen Toxocara canis.</title>
        <authorList>
            <person name="Zhu X.-Q."/>
            <person name="Korhonen P.K."/>
            <person name="Cai H."/>
            <person name="Young N.D."/>
            <person name="Nejsum P."/>
            <person name="von Samson-Himmelstjerna G."/>
            <person name="Boag P.R."/>
            <person name="Tan P."/>
            <person name="Li Q."/>
            <person name="Min J."/>
            <person name="Yang Y."/>
            <person name="Wang X."/>
            <person name="Fang X."/>
            <person name="Hall R.S."/>
            <person name="Hofmann A."/>
            <person name="Sternberg P.W."/>
            <person name="Jex A.R."/>
            <person name="Gasser R.B."/>
        </authorList>
    </citation>
    <scope>NUCLEOTIDE SEQUENCE [LARGE SCALE GENOMIC DNA]</scope>
    <source>
        <strain evidence="14">PN_DK_2014</strain>
    </source>
</reference>
<dbReference type="Proteomes" id="UP000031036">
    <property type="component" value="Unassembled WGS sequence"/>
</dbReference>
<sequence length="406" mass="47740">METAQESPQLLFRWRYEPTQKGGWEKYAEDYCFIQNSYYVPFEEQIPEELHERRDQLSYYRWVPIVLALQALMFFAPNFFWNMLYKQTAVQPRGIVKEAQKCTRLCGTQRESEVHNLAEYISDSISTFSRRDEYEKRQFSQSGRNLALLYLCTKLFYVANIIGQLYMMNHFLGGDYLYWGYETFMDVATGKEWADSPIFPRVIMCDFQVRRLANLQRHTVQCVIMMNMINEKLYLFLWFWFIFVGICTVVNFLYYVFVMGIPHLRTRLVLWNVNNEQMKLAGLSKSELIRFVHDFLHPDGVLILKFVNEHVSGRVARELVHDLIRIYAKQSRSYSPRKAHLHPLPRQLCTPSKSYEATPMLEDYIDGGNTLPIGAMARARANQLTPLNENAYAPPSAPRQTTPTEV</sequence>
<comment type="caution">
    <text evidence="14">The sequence shown here is derived from an EMBL/GenBank/DDBJ whole genome shotgun (WGS) entry which is preliminary data.</text>
</comment>
<comment type="similarity">
    <text evidence="12">Belongs to the pannexin family.</text>
</comment>
<dbReference type="GO" id="GO:0005921">
    <property type="term" value="C:gap junction"/>
    <property type="evidence" value="ECO:0007669"/>
    <property type="project" value="UniProtKB-SubCell"/>
</dbReference>
<dbReference type="Pfam" id="PF00876">
    <property type="entry name" value="Innexin"/>
    <property type="match status" value="1"/>
</dbReference>
<evidence type="ECO:0000256" key="5">
    <source>
        <dbReference type="ARBA" id="ARBA00022692"/>
    </source>
</evidence>
<dbReference type="OrthoDB" id="5867527at2759"/>
<dbReference type="PRINTS" id="PR01262">
    <property type="entry name" value="INNEXIN"/>
</dbReference>
<evidence type="ECO:0000256" key="9">
    <source>
        <dbReference type="ARBA" id="ARBA00023065"/>
    </source>
</evidence>
<dbReference type="PANTHER" id="PTHR11893:SF20">
    <property type="entry name" value="INNEXIN-3"/>
    <property type="match status" value="1"/>
</dbReference>
<evidence type="ECO:0000256" key="8">
    <source>
        <dbReference type="ARBA" id="ARBA00022989"/>
    </source>
</evidence>
<dbReference type="OMA" id="IFPRVIM"/>
<keyword evidence="10 12" id="KW-0472">Membrane</keyword>
<dbReference type="GO" id="GO:0005243">
    <property type="term" value="F:gap junction channel activity"/>
    <property type="evidence" value="ECO:0007669"/>
    <property type="project" value="TreeGrafter"/>
</dbReference>
<keyword evidence="4" id="KW-1003">Cell membrane</keyword>
<protein>
    <recommendedName>
        <fullName evidence="12">Innexin</fullName>
    </recommendedName>
</protein>
<evidence type="ECO:0000256" key="1">
    <source>
        <dbReference type="ARBA" id="ARBA00004610"/>
    </source>
</evidence>
<dbReference type="PANTHER" id="PTHR11893">
    <property type="entry name" value="INNEXIN"/>
    <property type="match status" value="1"/>
</dbReference>
<evidence type="ECO:0000256" key="10">
    <source>
        <dbReference type="ARBA" id="ARBA00023136"/>
    </source>
</evidence>
<gene>
    <name evidence="14" type="primary">inx-3</name>
    <name evidence="12" type="synonym">inx</name>
    <name evidence="14" type="ORF">Tcan_13601</name>
</gene>
<dbReference type="STRING" id="6265.A0A0B2VYK3"/>
<evidence type="ECO:0000256" key="4">
    <source>
        <dbReference type="ARBA" id="ARBA00022475"/>
    </source>
</evidence>
<dbReference type="EMBL" id="JPKZ01000627">
    <property type="protein sequence ID" value="KHN86392.1"/>
    <property type="molecule type" value="Genomic_DNA"/>
</dbReference>
<keyword evidence="15" id="KW-1185">Reference proteome</keyword>
<evidence type="ECO:0000256" key="2">
    <source>
        <dbReference type="ARBA" id="ARBA00004651"/>
    </source>
</evidence>
<evidence type="ECO:0000256" key="3">
    <source>
        <dbReference type="ARBA" id="ARBA00022448"/>
    </source>
</evidence>
<keyword evidence="3 12" id="KW-0813">Transport</keyword>
<evidence type="ECO:0000313" key="14">
    <source>
        <dbReference type="EMBL" id="KHN86392.1"/>
    </source>
</evidence>
<evidence type="ECO:0000256" key="6">
    <source>
        <dbReference type="ARBA" id="ARBA00022868"/>
    </source>
</evidence>
<keyword evidence="6" id="KW-0303">Gap junction</keyword>
<feature type="transmembrane region" description="Helical" evidence="12">
    <location>
        <begin position="59"/>
        <end position="81"/>
    </location>
</feature>
<organism evidence="14 15">
    <name type="scientific">Toxocara canis</name>
    <name type="common">Canine roundworm</name>
    <dbReference type="NCBI Taxonomy" id="6265"/>
    <lineage>
        <taxon>Eukaryota</taxon>
        <taxon>Metazoa</taxon>
        <taxon>Ecdysozoa</taxon>
        <taxon>Nematoda</taxon>
        <taxon>Chromadorea</taxon>
        <taxon>Rhabditida</taxon>
        <taxon>Spirurina</taxon>
        <taxon>Ascaridomorpha</taxon>
        <taxon>Ascaridoidea</taxon>
        <taxon>Toxocaridae</taxon>
        <taxon>Toxocara</taxon>
    </lineage>
</organism>
<keyword evidence="9 12" id="KW-0406">Ion transport</keyword>
<keyword evidence="5 12" id="KW-0812">Transmembrane</keyword>
<evidence type="ECO:0000256" key="7">
    <source>
        <dbReference type="ARBA" id="ARBA00022949"/>
    </source>
</evidence>
<keyword evidence="8 12" id="KW-1133">Transmembrane helix</keyword>
<keyword evidence="7" id="KW-0965">Cell junction</keyword>
<comment type="function">
    <text evidence="12">Structural component of the gap junctions.</text>
</comment>
<keyword evidence="11 12" id="KW-0407">Ion channel</keyword>